<feature type="domain" description="HTH hxlR-type" evidence="4">
    <location>
        <begin position="8"/>
        <end position="106"/>
    </location>
</feature>
<reference evidence="5 6" key="1">
    <citation type="submission" date="2023-03" db="EMBL/GenBank/DDBJ databases">
        <title>Comparative genome and transcriptome analysis combination mining strategies for increasing vitamin B12 production of Ensifer adhaerens strain.</title>
        <authorList>
            <person name="Yongheng L."/>
        </authorList>
    </citation>
    <scope>NUCLEOTIDE SEQUENCE [LARGE SCALE GENOMIC DNA]</scope>
    <source>
        <strain evidence="5 6">Casida A-T305</strain>
    </source>
</reference>
<evidence type="ECO:0000256" key="1">
    <source>
        <dbReference type="ARBA" id="ARBA00023015"/>
    </source>
</evidence>
<protein>
    <submittedName>
        <fullName evidence="5">Helix-turn-helix domain-containing protein</fullName>
    </submittedName>
</protein>
<dbReference type="InterPro" id="IPR036388">
    <property type="entry name" value="WH-like_DNA-bd_sf"/>
</dbReference>
<dbReference type="SUPFAM" id="SSF46785">
    <property type="entry name" value="Winged helix' DNA-binding domain"/>
    <property type="match status" value="1"/>
</dbReference>
<gene>
    <name evidence="5" type="ORF">P4B07_08510</name>
</gene>
<keyword evidence="1" id="KW-0805">Transcription regulation</keyword>
<dbReference type="InterPro" id="IPR002577">
    <property type="entry name" value="HTH_HxlR"/>
</dbReference>
<dbReference type="PROSITE" id="PS51118">
    <property type="entry name" value="HTH_HXLR"/>
    <property type="match status" value="1"/>
</dbReference>
<proteinExistence type="predicted"/>
<dbReference type="Proteomes" id="UP001214094">
    <property type="component" value="Chromosome"/>
</dbReference>
<dbReference type="EMBL" id="CP121308">
    <property type="protein sequence ID" value="WFP92383.1"/>
    <property type="molecule type" value="Genomic_DNA"/>
</dbReference>
<evidence type="ECO:0000259" key="4">
    <source>
        <dbReference type="PROSITE" id="PS51118"/>
    </source>
</evidence>
<keyword evidence="2" id="KW-0238">DNA-binding</keyword>
<dbReference type="Pfam" id="PF01638">
    <property type="entry name" value="HxlR"/>
    <property type="match status" value="1"/>
</dbReference>
<evidence type="ECO:0000256" key="2">
    <source>
        <dbReference type="ARBA" id="ARBA00023125"/>
    </source>
</evidence>
<dbReference type="InterPro" id="IPR036390">
    <property type="entry name" value="WH_DNA-bd_sf"/>
</dbReference>
<dbReference type="RefSeq" id="WP_234798741.1">
    <property type="nucleotide sequence ID" value="NZ_CP015880.1"/>
</dbReference>
<keyword evidence="3" id="KW-0804">Transcription</keyword>
<dbReference type="Gene3D" id="1.10.10.10">
    <property type="entry name" value="Winged helix-like DNA-binding domain superfamily/Winged helix DNA-binding domain"/>
    <property type="match status" value="1"/>
</dbReference>
<evidence type="ECO:0000313" key="5">
    <source>
        <dbReference type="EMBL" id="WFP92383.1"/>
    </source>
</evidence>
<sequence>MTDAMENCGFMTALRAIEGKWKVDILCELGKAARRFGRLRQAMPAISEKMLAQQLRELEADGLVSRTTYPETPPKVVYSLTKRGAALNVAADALCKWGEEFGDDAGQVEARAVAVGWSPRRRRGRGRAHFRAALAPRCRPPQPRCVVRAVGAAILAAAAPSISARHRDPVPMRPHGGKLRRLVPANFLAVGPSRRRRGAAGLL</sequence>
<evidence type="ECO:0000256" key="3">
    <source>
        <dbReference type="ARBA" id="ARBA00023163"/>
    </source>
</evidence>
<evidence type="ECO:0000313" key="6">
    <source>
        <dbReference type="Proteomes" id="UP001214094"/>
    </source>
</evidence>
<accession>A0ABY8HK22</accession>
<organism evidence="5 6">
    <name type="scientific">Ensifer adhaerens</name>
    <name type="common">Sinorhizobium morelense</name>
    <dbReference type="NCBI Taxonomy" id="106592"/>
    <lineage>
        <taxon>Bacteria</taxon>
        <taxon>Pseudomonadati</taxon>
        <taxon>Pseudomonadota</taxon>
        <taxon>Alphaproteobacteria</taxon>
        <taxon>Hyphomicrobiales</taxon>
        <taxon>Rhizobiaceae</taxon>
        <taxon>Sinorhizobium/Ensifer group</taxon>
        <taxon>Ensifer</taxon>
    </lineage>
</organism>
<dbReference type="PANTHER" id="PTHR33204">
    <property type="entry name" value="TRANSCRIPTIONAL REGULATOR, MARR FAMILY"/>
    <property type="match status" value="1"/>
</dbReference>
<dbReference type="PANTHER" id="PTHR33204:SF29">
    <property type="entry name" value="TRANSCRIPTIONAL REGULATOR"/>
    <property type="match status" value="1"/>
</dbReference>
<dbReference type="GeneID" id="32091613"/>
<name>A0ABY8HK22_ENSAD</name>
<keyword evidence="6" id="KW-1185">Reference proteome</keyword>